<dbReference type="RefSeq" id="WP_019020824.1">
    <property type="nucleotide sequence ID" value="NZ_BMXD01000023.1"/>
</dbReference>
<evidence type="ECO:0000313" key="2">
    <source>
        <dbReference type="Proteomes" id="UP001595640"/>
    </source>
</evidence>
<proteinExistence type="predicted"/>
<protein>
    <submittedName>
        <fullName evidence="1">DUF2442 domain-containing protein</fullName>
    </submittedName>
</protein>
<dbReference type="Gene3D" id="3.30.2020.40">
    <property type="entry name" value="Uncharacterised protein PF10387, DUF2442"/>
    <property type="match status" value="1"/>
</dbReference>
<organism evidence="1 2">
    <name type="scientific">Modicisalibacter luteus</name>
    <dbReference type="NCBI Taxonomy" id="453962"/>
    <lineage>
        <taxon>Bacteria</taxon>
        <taxon>Pseudomonadati</taxon>
        <taxon>Pseudomonadota</taxon>
        <taxon>Gammaproteobacteria</taxon>
        <taxon>Oceanospirillales</taxon>
        <taxon>Halomonadaceae</taxon>
        <taxon>Modicisalibacter</taxon>
    </lineage>
</organism>
<evidence type="ECO:0000313" key="1">
    <source>
        <dbReference type="EMBL" id="MFC3292896.1"/>
    </source>
</evidence>
<sequence>MRTLKLESEPLAVEVSFMADTFRVVLDDGRELSIPLAWFPRLLHATPEQREQWELIGRGEGLHWEALDEDISVVGLLAGRGDQTRRRKAVA</sequence>
<reference evidence="2" key="1">
    <citation type="journal article" date="2019" name="Int. J. Syst. Evol. Microbiol.">
        <title>The Global Catalogue of Microorganisms (GCM) 10K type strain sequencing project: providing services to taxonomists for standard genome sequencing and annotation.</title>
        <authorList>
            <consortium name="The Broad Institute Genomics Platform"/>
            <consortium name="The Broad Institute Genome Sequencing Center for Infectious Disease"/>
            <person name="Wu L."/>
            <person name="Ma J."/>
        </authorList>
    </citation>
    <scope>NUCLEOTIDE SEQUENCE [LARGE SCALE GENOMIC DNA]</scope>
    <source>
        <strain evidence="2">KCTC 12847</strain>
    </source>
</reference>
<dbReference type="EMBL" id="JBHRUH010000020">
    <property type="protein sequence ID" value="MFC3292896.1"/>
    <property type="molecule type" value="Genomic_DNA"/>
</dbReference>
<keyword evidence="2" id="KW-1185">Reference proteome</keyword>
<accession>A0ABV7M1Y3</accession>
<dbReference type="Pfam" id="PF10387">
    <property type="entry name" value="DUF2442"/>
    <property type="match status" value="1"/>
</dbReference>
<dbReference type="InterPro" id="IPR018841">
    <property type="entry name" value="DUF2442"/>
</dbReference>
<gene>
    <name evidence="1" type="ORF">ACFOEI_12560</name>
</gene>
<name>A0ABV7M1Y3_9GAMM</name>
<dbReference type="Proteomes" id="UP001595640">
    <property type="component" value="Unassembled WGS sequence"/>
</dbReference>
<comment type="caution">
    <text evidence="1">The sequence shown here is derived from an EMBL/GenBank/DDBJ whole genome shotgun (WGS) entry which is preliminary data.</text>
</comment>